<dbReference type="EMBL" id="BAAARV010000096">
    <property type="protein sequence ID" value="GAA2384343.1"/>
    <property type="molecule type" value="Genomic_DNA"/>
</dbReference>
<name>A0ABN3HNU3_9ACTN</name>
<accession>A0ABN3HNU3</accession>
<sequence>MAQVMQTDRRDLGSLDGEPEPAADVGGVDRCAVLAGEHVPGVVPHLPDGEPPLTLLSLAATVLAAPGLGLIASQGPADHSGASDLLNG</sequence>
<organism evidence="2 3">
    <name type="scientific">Dactylosporangium salmoneum</name>
    <dbReference type="NCBI Taxonomy" id="53361"/>
    <lineage>
        <taxon>Bacteria</taxon>
        <taxon>Bacillati</taxon>
        <taxon>Actinomycetota</taxon>
        <taxon>Actinomycetes</taxon>
        <taxon>Micromonosporales</taxon>
        <taxon>Micromonosporaceae</taxon>
        <taxon>Dactylosporangium</taxon>
    </lineage>
</organism>
<keyword evidence="3" id="KW-1185">Reference proteome</keyword>
<evidence type="ECO:0000313" key="2">
    <source>
        <dbReference type="EMBL" id="GAA2384343.1"/>
    </source>
</evidence>
<gene>
    <name evidence="2" type="ORF">GCM10010170_093650</name>
</gene>
<feature type="region of interest" description="Disordered" evidence="1">
    <location>
        <begin position="1"/>
        <end position="24"/>
    </location>
</feature>
<protein>
    <submittedName>
        <fullName evidence="2">Uncharacterized protein</fullName>
    </submittedName>
</protein>
<proteinExistence type="predicted"/>
<dbReference type="Proteomes" id="UP001501444">
    <property type="component" value="Unassembled WGS sequence"/>
</dbReference>
<reference evidence="2 3" key="1">
    <citation type="journal article" date="2019" name="Int. J. Syst. Evol. Microbiol.">
        <title>The Global Catalogue of Microorganisms (GCM) 10K type strain sequencing project: providing services to taxonomists for standard genome sequencing and annotation.</title>
        <authorList>
            <consortium name="The Broad Institute Genomics Platform"/>
            <consortium name="The Broad Institute Genome Sequencing Center for Infectious Disease"/>
            <person name="Wu L."/>
            <person name="Ma J."/>
        </authorList>
    </citation>
    <scope>NUCLEOTIDE SEQUENCE [LARGE SCALE GENOMIC DNA]</scope>
    <source>
        <strain evidence="2 3">JCM 3272</strain>
    </source>
</reference>
<evidence type="ECO:0000313" key="3">
    <source>
        <dbReference type="Proteomes" id="UP001501444"/>
    </source>
</evidence>
<comment type="caution">
    <text evidence="2">The sequence shown here is derived from an EMBL/GenBank/DDBJ whole genome shotgun (WGS) entry which is preliminary data.</text>
</comment>
<evidence type="ECO:0000256" key="1">
    <source>
        <dbReference type="SAM" id="MobiDB-lite"/>
    </source>
</evidence>